<feature type="compositionally biased region" description="Basic and acidic residues" evidence="1">
    <location>
        <begin position="62"/>
        <end position="83"/>
    </location>
</feature>
<evidence type="ECO:0000256" key="1">
    <source>
        <dbReference type="SAM" id="MobiDB-lite"/>
    </source>
</evidence>
<dbReference type="AlphaFoldDB" id="A0A919ABZ6"/>
<sequence length="83" mass="8880">MPRSTDRQADPAATTASLVAEAALLEGRLRLLREAINTVDARIEAVSETLRQLQHSGAGPADGHKHLGEAGDTRLDHSATRRT</sequence>
<name>A0A919ABZ6_9ACTN</name>
<dbReference type="Proteomes" id="UP000641386">
    <property type="component" value="Unassembled WGS sequence"/>
</dbReference>
<evidence type="ECO:0000313" key="2">
    <source>
        <dbReference type="EMBL" id="GHE98393.1"/>
    </source>
</evidence>
<protein>
    <submittedName>
        <fullName evidence="2">Uncharacterized protein</fullName>
    </submittedName>
</protein>
<organism evidence="2 3">
    <name type="scientific">Streptomyces spiralis</name>
    <dbReference type="NCBI Taxonomy" id="66376"/>
    <lineage>
        <taxon>Bacteria</taxon>
        <taxon>Bacillati</taxon>
        <taxon>Actinomycetota</taxon>
        <taxon>Actinomycetes</taxon>
        <taxon>Kitasatosporales</taxon>
        <taxon>Streptomycetaceae</taxon>
        <taxon>Streptomyces</taxon>
    </lineage>
</organism>
<comment type="caution">
    <text evidence="2">The sequence shown here is derived from an EMBL/GenBank/DDBJ whole genome shotgun (WGS) entry which is preliminary data.</text>
</comment>
<gene>
    <name evidence="2" type="ORF">GCM10014715_63210</name>
</gene>
<feature type="region of interest" description="Disordered" evidence="1">
    <location>
        <begin position="53"/>
        <end position="83"/>
    </location>
</feature>
<accession>A0A919ABZ6</accession>
<proteinExistence type="predicted"/>
<dbReference type="RefSeq" id="WP_189905741.1">
    <property type="nucleotide sequence ID" value="NZ_BNBC01000037.1"/>
</dbReference>
<reference evidence="2" key="1">
    <citation type="journal article" date="2014" name="Int. J. Syst. Evol. Microbiol.">
        <title>Complete genome sequence of Corynebacterium casei LMG S-19264T (=DSM 44701T), isolated from a smear-ripened cheese.</title>
        <authorList>
            <consortium name="US DOE Joint Genome Institute (JGI-PGF)"/>
            <person name="Walter F."/>
            <person name="Albersmeier A."/>
            <person name="Kalinowski J."/>
            <person name="Ruckert C."/>
        </authorList>
    </citation>
    <scope>NUCLEOTIDE SEQUENCE</scope>
    <source>
        <strain evidence="2">JCM 3302</strain>
    </source>
</reference>
<dbReference type="EMBL" id="BNBC01000037">
    <property type="protein sequence ID" value="GHE98393.1"/>
    <property type="molecule type" value="Genomic_DNA"/>
</dbReference>
<keyword evidence="3" id="KW-1185">Reference proteome</keyword>
<evidence type="ECO:0000313" key="3">
    <source>
        <dbReference type="Proteomes" id="UP000641386"/>
    </source>
</evidence>
<reference evidence="2" key="2">
    <citation type="submission" date="2020-09" db="EMBL/GenBank/DDBJ databases">
        <authorList>
            <person name="Sun Q."/>
            <person name="Ohkuma M."/>
        </authorList>
    </citation>
    <scope>NUCLEOTIDE SEQUENCE</scope>
    <source>
        <strain evidence="2">JCM 3302</strain>
    </source>
</reference>